<protein>
    <submittedName>
        <fullName evidence="2">Uncharacterized protein</fullName>
    </submittedName>
</protein>
<gene>
    <name evidence="2" type="ORF">SEMRO_1408_G270100.1</name>
</gene>
<name>A0A9N8HUN9_9STRA</name>
<sequence>MAGQGHGNYYNGGQHRAYHPTPYYYPYPYQPPPYMPQGYPYGPYPVNPPVTRQFNAGVQGRQDPPRRQDDFRHDKTCRPCTSKNEGKALIEERYGGIVTIAGKRMQCVKPDGAHTPKSSVDPYRKTWKYACACRPQCKWRMQIRQFGRSNPEIPEGTAVNSDIVFLVFVKKDVMGHSHGMDPPLLQSREQHGLPSVVQHIVDDYIANQMKQGTWIGRITAGKIMPYLLDKLRKDPCNQPYRHLAAGKDNVDNLTGKMRNYLSRKKDLYIAEHFPGEANIPNMDSLFRCLAKWNLDLPSNYQPRSDYSTEHPELCDEEDKWHSVLQDDASVGSDGTIDPYESVLNCAFHALQPFAKRDSYVGRFKDKKFAAAQDKVDDIHKSAYAQVKYIMDSKTKEQHLAIKELVLGHWSDERGESSAAALFDKSYGQSPFWNINYNCTGEAGVYPTNCPSETFNRHAVKHREADRAKNVCLSTFLVHSAPSLLHDGALLRCDPCTIEIPRNCSSTTVSVTSFMQEGIDIVPRGVDGWLCNLRHRIGVPITVDTILKMNRSLSGDTTSFTGPLLSGGLPKKKKARSLSKMSVSLNDFILSLNHSQLCKTVDYLGLRKFGSVVPTKRMSVPQLQEILLPVCFREEWKKDYTLRNDHFQNRMS</sequence>
<reference evidence="2" key="1">
    <citation type="submission" date="2020-06" db="EMBL/GenBank/DDBJ databases">
        <authorList>
            <consortium name="Plant Systems Biology data submission"/>
        </authorList>
    </citation>
    <scope>NUCLEOTIDE SEQUENCE</scope>
    <source>
        <strain evidence="2">D6</strain>
    </source>
</reference>
<organism evidence="2 3">
    <name type="scientific">Seminavis robusta</name>
    <dbReference type="NCBI Taxonomy" id="568900"/>
    <lineage>
        <taxon>Eukaryota</taxon>
        <taxon>Sar</taxon>
        <taxon>Stramenopiles</taxon>
        <taxon>Ochrophyta</taxon>
        <taxon>Bacillariophyta</taxon>
        <taxon>Bacillariophyceae</taxon>
        <taxon>Bacillariophycidae</taxon>
        <taxon>Naviculales</taxon>
        <taxon>Naviculaceae</taxon>
        <taxon>Seminavis</taxon>
    </lineage>
</organism>
<accession>A0A9N8HUN9</accession>
<evidence type="ECO:0000256" key="1">
    <source>
        <dbReference type="SAM" id="MobiDB-lite"/>
    </source>
</evidence>
<proteinExistence type="predicted"/>
<dbReference type="Proteomes" id="UP001153069">
    <property type="component" value="Unassembled WGS sequence"/>
</dbReference>
<keyword evidence="3" id="KW-1185">Reference proteome</keyword>
<evidence type="ECO:0000313" key="2">
    <source>
        <dbReference type="EMBL" id="CAB9523363.1"/>
    </source>
</evidence>
<evidence type="ECO:0000313" key="3">
    <source>
        <dbReference type="Proteomes" id="UP001153069"/>
    </source>
</evidence>
<dbReference type="AlphaFoldDB" id="A0A9N8HUN9"/>
<comment type="caution">
    <text evidence="2">The sequence shown here is derived from an EMBL/GenBank/DDBJ whole genome shotgun (WGS) entry which is preliminary data.</text>
</comment>
<feature type="compositionally biased region" description="Basic and acidic residues" evidence="1">
    <location>
        <begin position="63"/>
        <end position="75"/>
    </location>
</feature>
<feature type="region of interest" description="Disordered" evidence="1">
    <location>
        <begin position="56"/>
        <end position="75"/>
    </location>
</feature>
<dbReference type="EMBL" id="CAICTM010001406">
    <property type="protein sequence ID" value="CAB9523363.1"/>
    <property type="molecule type" value="Genomic_DNA"/>
</dbReference>